<gene>
    <name evidence="10" type="ORF">D2E26_1172</name>
</gene>
<feature type="transmembrane region" description="Helical" evidence="7">
    <location>
        <begin position="53"/>
        <end position="73"/>
    </location>
</feature>
<keyword evidence="6 7" id="KW-0472">Membrane</keyword>
<evidence type="ECO:0000256" key="6">
    <source>
        <dbReference type="ARBA" id="ARBA00023136"/>
    </source>
</evidence>
<evidence type="ECO:0000313" key="11">
    <source>
        <dbReference type="Proteomes" id="UP000287609"/>
    </source>
</evidence>
<dbReference type="InterPro" id="IPR011014">
    <property type="entry name" value="MscS_channel_TM-2"/>
</dbReference>
<dbReference type="OrthoDB" id="9775207at2"/>
<sequence>MSHSFLSNVLKFFQNNLSKIILLVIVLVAAYLLVRIVAKLMRKGLAKTGMPNVSLFINIMRILVWTLAASIVLKPVFGVDATTVFTALGIGGLAISLGLKDWIANIVSGFDLMLGHVIQPGDVVNISGTTGVVQDITWRQTIVRSRAGNTVLVPNSVLSTSAIEKLNPANEGLARVPFTAKSGTDPNALSTELIKLIKAQCDHYLDDDMEPLVKFTGLSPYGITGEIYAFAMHGIPLSTLTDSVTRAIAGCSQIEKDGGSAATTQSQK</sequence>
<feature type="domain" description="Mechanosensitive ion channel MscS" evidence="8">
    <location>
        <begin position="102"/>
        <end position="164"/>
    </location>
</feature>
<evidence type="ECO:0000256" key="5">
    <source>
        <dbReference type="ARBA" id="ARBA00022989"/>
    </source>
</evidence>
<proteinExistence type="inferred from homology"/>
<dbReference type="GO" id="GO:0005886">
    <property type="term" value="C:plasma membrane"/>
    <property type="evidence" value="ECO:0007669"/>
    <property type="project" value="UniProtKB-SubCell"/>
</dbReference>
<dbReference type="InterPro" id="IPR045275">
    <property type="entry name" value="MscS_archaea/bacteria_type"/>
</dbReference>
<organism evidence="10 11">
    <name type="scientific">Bifidobacterium dolichotidis</name>
    <dbReference type="NCBI Taxonomy" id="2306976"/>
    <lineage>
        <taxon>Bacteria</taxon>
        <taxon>Bacillati</taxon>
        <taxon>Actinomycetota</taxon>
        <taxon>Actinomycetes</taxon>
        <taxon>Bifidobacteriales</taxon>
        <taxon>Bifidobacteriaceae</taxon>
        <taxon>Bifidobacterium</taxon>
    </lineage>
</organism>
<dbReference type="Pfam" id="PF21088">
    <property type="entry name" value="MS_channel_1st"/>
    <property type="match status" value="1"/>
</dbReference>
<dbReference type="Gene3D" id="2.30.30.60">
    <property type="match status" value="1"/>
</dbReference>
<evidence type="ECO:0000256" key="2">
    <source>
        <dbReference type="ARBA" id="ARBA00008017"/>
    </source>
</evidence>
<dbReference type="GO" id="GO:0008381">
    <property type="term" value="F:mechanosensitive monoatomic ion channel activity"/>
    <property type="evidence" value="ECO:0007669"/>
    <property type="project" value="InterPro"/>
</dbReference>
<feature type="transmembrane region" description="Helical" evidence="7">
    <location>
        <begin position="79"/>
        <end position="99"/>
    </location>
</feature>
<evidence type="ECO:0000256" key="7">
    <source>
        <dbReference type="SAM" id="Phobius"/>
    </source>
</evidence>
<feature type="domain" description="Mechanosensitive ion channel transmembrane helices 2/3" evidence="9">
    <location>
        <begin position="58"/>
        <end position="100"/>
    </location>
</feature>
<dbReference type="SUPFAM" id="SSF82861">
    <property type="entry name" value="Mechanosensitive channel protein MscS (YggB), transmembrane region"/>
    <property type="match status" value="1"/>
</dbReference>
<evidence type="ECO:0000256" key="1">
    <source>
        <dbReference type="ARBA" id="ARBA00004651"/>
    </source>
</evidence>
<keyword evidence="11" id="KW-1185">Reference proteome</keyword>
<dbReference type="InterPro" id="IPR023408">
    <property type="entry name" value="MscS_beta-dom_sf"/>
</dbReference>
<dbReference type="Proteomes" id="UP000287609">
    <property type="component" value="Unassembled WGS sequence"/>
</dbReference>
<dbReference type="PANTHER" id="PTHR30221:SF1">
    <property type="entry name" value="SMALL-CONDUCTANCE MECHANOSENSITIVE CHANNEL"/>
    <property type="match status" value="1"/>
</dbReference>
<dbReference type="SUPFAM" id="SSF50182">
    <property type="entry name" value="Sm-like ribonucleoproteins"/>
    <property type="match status" value="1"/>
</dbReference>
<protein>
    <submittedName>
        <fullName evidence="10">Transporter</fullName>
    </submittedName>
</protein>
<reference evidence="10 11" key="1">
    <citation type="submission" date="2018-09" db="EMBL/GenBank/DDBJ databases">
        <title>Characterization of the phylogenetic diversity of five novel species belonging to the genus Bifidobacterium.</title>
        <authorList>
            <person name="Lugli G.A."/>
            <person name="Duranti S."/>
            <person name="Milani C."/>
        </authorList>
    </citation>
    <scope>NUCLEOTIDE SEQUENCE [LARGE SCALE GENOMIC DNA]</scope>
    <source>
        <strain evidence="10 11">2036B</strain>
    </source>
</reference>
<comment type="similarity">
    <text evidence="2">Belongs to the MscS (TC 1.A.23) family.</text>
</comment>
<dbReference type="InterPro" id="IPR010920">
    <property type="entry name" value="LSM_dom_sf"/>
</dbReference>
<comment type="subcellular location">
    <subcellularLocation>
        <location evidence="1">Cell membrane</location>
        <topology evidence="1">Multi-pass membrane protein</topology>
    </subcellularLocation>
</comment>
<comment type="caution">
    <text evidence="10">The sequence shown here is derived from an EMBL/GenBank/DDBJ whole genome shotgun (WGS) entry which is preliminary data.</text>
</comment>
<evidence type="ECO:0000259" key="9">
    <source>
        <dbReference type="Pfam" id="PF21088"/>
    </source>
</evidence>
<dbReference type="AlphaFoldDB" id="A0A430FQM8"/>
<keyword evidence="4 7" id="KW-0812">Transmembrane</keyword>
<evidence type="ECO:0000256" key="3">
    <source>
        <dbReference type="ARBA" id="ARBA00022475"/>
    </source>
</evidence>
<evidence type="ECO:0000256" key="4">
    <source>
        <dbReference type="ARBA" id="ARBA00022692"/>
    </source>
</evidence>
<dbReference type="Gene3D" id="1.10.287.1260">
    <property type="match status" value="1"/>
</dbReference>
<feature type="transmembrane region" description="Helical" evidence="7">
    <location>
        <begin position="20"/>
        <end position="41"/>
    </location>
</feature>
<keyword evidence="5 7" id="KW-1133">Transmembrane helix</keyword>
<dbReference type="PANTHER" id="PTHR30221">
    <property type="entry name" value="SMALL-CONDUCTANCE MECHANOSENSITIVE CHANNEL"/>
    <property type="match status" value="1"/>
</dbReference>
<dbReference type="InterPro" id="IPR049142">
    <property type="entry name" value="MS_channel_1st"/>
</dbReference>
<keyword evidence="3" id="KW-1003">Cell membrane</keyword>
<evidence type="ECO:0000313" key="10">
    <source>
        <dbReference type="EMBL" id="RSX55118.1"/>
    </source>
</evidence>
<dbReference type="Pfam" id="PF00924">
    <property type="entry name" value="MS_channel_2nd"/>
    <property type="match status" value="1"/>
</dbReference>
<evidence type="ECO:0000259" key="8">
    <source>
        <dbReference type="Pfam" id="PF00924"/>
    </source>
</evidence>
<dbReference type="RefSeq" id="WP_125963788.1">
    <property type="nucleotide sequence ID" value="NZ_QXGM01000002.1"/>
</dbReference>
<accession>A0A430FQM8</accession>
<dbReference type="EMBL" id="QXGM01000002">
    <property type="protein sequence ID" value="RSX55118.1"/>
    <property type="molecule type" value="Genomic_DNA"/>
</dbReference>
<dbReference type="InterPro" id="IPR006685">
    <property type="entry name" value="MscS_channel_2nd"/>
</dbReference>
<name>A0A430FQM8_9BIFI</name>